<accession>A0A1Q9L5E3</accession>
<reference evidence="3 8" key="1">
    <citation type="submission" date="2017-07" db="EMBL/GenBank/DDBJ databases">
        <authorList>
            <person name="Zhi S."/>
            <person name="Banting G."/>
            <person name="Neumann N."/>
        </authorList>
    </citation>
    <scope>NUCLEOTIDE SEQUENCE [LARGE SCALE GENOMIC DNA]</scope>
    <source>
        <strain evidence="3 8">WW41</strain>
    </source>
</reference>
<dbReference type="EMBL" id="CP026399">
    <property type="protein sequence ID" value="AUY02028.1"/>
    <property type="molecule type" value="Genomic_DNA"/>
</dbReference>
<sequence length="61" mass="6971">MLNSGLSFSKIAQPLRAERAIHAFLGWLKSRDIVQPSMNYLLFIPHNDIKRFLIGQPHGLL</sequence>
<dbReference type="EMBL" id="QOGZ01000023">
    <property type="protein sequence ID" value="RDA35705.1"/>
    <property type="molecule type" value="Genomic_DNA"/>
</dbReference>
<proteinExistence type="predicted"/>
<evidence type="ECO:0000313" key="8">
    <source>
        <dbReference type="Proteomes" id="UP000264870"/>
    </source>
</evidence>
<dbReference type="EMBL" id="NPIM01000149">
    <property type="protein sequence ID" value="RVE10761.1"/>
    <property type="molecule type" value="Genomic_DNA"/>
</dbReference>
<dbReference type="Proteomes" id="UP000239554">
    <property type="component" value="Chromosome"/>
</dbReference>
<dbReference type="AlphaFoldDB" id="A0A1Q9L5E3"/>
<dbReference type="Proteomes" id="UP000264870">
    <property type="component" value="Unassembled WGS sequence"/>
</dbReference>
<protein>
    <submittedName>
        <fullName evidence="4">Uncharacterized protein</fullName>
    </submittedName>
</protein>
<evidence type="ECO:0000313" key="9">
    <source>
        <dbReference type="Proteomes" id="UP000288459"/>
    </source>
</evidence>
<evidence type="ECO:0000313" key="6">
    <source>
        <dbReference type="Proteomes" id="UP000239554"/>
    </source>
</evidence>
<evidence type="ECO:0000313" key="1">
    <source>
        <dbReference type="EMBL" id="AUY02028.1"/>
    </source>
</evidence>
<reference evidence="2" key="4">
    <citation type="submission" date="2018-05" db="EMBL/GenBank/DDBJ databases">
        <authorList>
            <person name="Ashton P.M."/>
            <person name="Dallman T."/>
            <person name="Nair S."/>
            <person name="De Pinna E."/>
            <person name="Peters T."/>
            <person name="Grant K."/>
        </authorList>
    </citation>
    <scope>NUCLEOTIDE SEQUENCE</scope>
    <source>
        <strain evidence="2">412057</strain>
    </source>
</reference>
<evidence type="ECO:0000313" key="5">
    <source>
        <dbReference type="EMBL" id="RVE10761.1"/>
    </source>
</evidence>
<gene>
    <name evidence="1" type="ORF">C3F40_09605</name>
    <name evidence="3" type="ORF">CG702_11300</name>
    <name evidence="5" type="ORF">CIG67_17955</name>
    <name evidence="2" type="ORF">DL968_09600</name>
    <name evidence="4" type="ORF">DTL43_18695</name>
</gene>
<organism evidence="4 7">
    <name type="scientific">Escherichia coli</name>
    <dbReference type="NCBI Taxonomy" id="562"/>
    <lineage>
        <taxon>Bacteria</taxon>
        <taxon>Pseudomonadati</taxon>
        <taxon>Pseudomonadota</taxon>
        <taxon>Gammaproteobacteria</taxon>
        <taxon>Enterobacterales</taxon>
        <taxon>Enterobacteriaceae</taxon>
        <taxon>Escherichia</taxon>
    </lineage>
</organism>
<reference evidence="4 7" key="5">
    <citation type="submission" date="2018-07" db="EMBL/GenBank/DDBJ databases">
        <title>Whole Genome Sequence Analysis of Avian Pathogenic E. coli - An Australian Perspective.</title>
        <authorList>
            <person name="Cummins M.L."/>
            <person name="Reid C.J."/>
            <person name="Roy Chowdhury P."/>
            <person name="Bushell R."/>
            <person name="Esbert N."/>
            <person name="Tivendale K.A."/>
            <person name="Noormohammadi A.H."/>
            <person name="Islam S."/>
            <person name="Marenda M.S."/>
            <person name="Browning G.F."/>
            <person name="Markham P.F."/>
            <person name="Djordjevic S.P."/>
        </authorList>
    </citation>
    <scope>NUCLEOTIDE SEQUENCE [LARGE SCALE GENOMIC DNA]</scope>
    <source>
        <strain evidence="4 7">AVC211</strain>
    </source>
</reference>
<dbReference type="Proteomes" id="UP000253687">
    <property type="component" value="Unassembled WGS sequence"/>
</dbReference>
<dbReference type="EMBL" id="AAVTXU010000029">
    <property type="protein sequence ID" value="EGE1987891.1"/>
    <property type="molecule type" value="Genomic_DNA"/>
</dbReference>
<accession>A0A236Q294</accession>
<dbReference type="EMBL" id="NNAK01000022">
    <property type="protein sequence ID" value="OZP03065.1"/>
    <property type="molecule type" value="Genomic_DNA"/>
</dbReference>
<evidence type="ECO:0000313" key="7">
    <source>
        <dbReference type="Proteomes" id="UP000253687"/>
    </source>
</evidence>
<reference evidence="5 9" key="2">
    <citation type="submission" date="2017-08" db="EMBL/GenBank/DDBJ databases">
        <title>Sequencing of Escherichia coli CCPM 6219.</title>
        <authorList>
            <person name="Liu S.-L."/>
            <person name="Zhou Y.-J."/>
            <person name="Zhao M.-F."/>
        </authorList>
    </citation>
    <scope>NUCLEOTIDE SEQUENCE [LARGE SCALE GENOMIC DNA]</scope>
    <source>
        <strain evidence="5 9">CCPM 6219</strain>
    </source>
</reference>
<evidence type="ECO:0000313" key="4">
    <source>
        <dbReference type="EMBL" id="RDA35705.1"/>
    </source>
</evidence>
<evidence type="ECO:0000313" key="3">
    <source>
        <dbReference type="EMBL" id="OZP03065.1"/>
    </source>
</evidence>
<reference evidence="1 6" key="3">
    <citation type="journal article" date="2018" name="MBio">
        <title>Genomic Analysis of Hospital Plumbing Reveals Diverse Reservoir of Bacterial Plasmids Conferring Carbapenem Resistance.</title>
        <authorList>
            <consortium name="NISC Comparative Sequencing Program"/>
            <person name="Weingarten R.A."/>
            <person name="Johnson R.C."/>
            <person name="Conlan S."/>
            <person name="Ramsburg A.M."/>
            <person name="Dekker J.P."/>
            <person name="Lau A.F."/>
            <person name="Khil P."/>
            <person name="Odom R.T."/>
            <person name="Deming C."/>
            <person name="Park M."/>
            <person name="Thomas P.J."/>
            <person name="Henderson D.K."/>
            <person name="Palmore T.N."/>
            <person name="Segre J.A."/>
            <person name="Frank K.M."/>
        </authorList>
    </citation>
    <scope>NUCLEOTIDE SEQUENCE [LARGE SCALE GENOMIC DNA]</scope>
    <source>
        <strain evidence="1 6">ECONIH4</strain>
    </source>
</reference>
<name>A0A1Q9L5E3_ECOLX</name>
<dbReference type="Proteomes" id="UP000288459">
    <property type="component" value="Unassembled WGS sequence"/>
</dbReference>
<dbReference type="Proteomes" id="UP000854059">
    <property type="component" value="Unassembled WGS sequence"/>
</dbReference>
<evidence type="ECO:0000313" key="2">
    <source>
        <dbReference type="EMBL" id="EGE1987891.1"/>
    </source>
</evidence>